<dbReference type="SUPFAM" id="SSF55666">
    <property type="entry name" value="Ribonuclease PH domain 2-like"/>
    <property type="match status" value="1"/>
</dbReference>
<feature type="transmembrane region" description="Helical" evidence="1">
    <location>
        <begin position="6"/>
        <end position="24"/>
    </location>
</feature>
<dbReference type="VEuPathDB" id="ToxoDB:CSUI_011039"/>
<gene>
    <name evidence="3" type="ORF">CSUI_011039</name>
</gene>
<dbReference type="Proteomes" id="UP000221165">
    <property type="component" value="Unassembled WGS sequence"/>
</dbReference>
<name>A0A2C6JUM6_9APIC</name>
<dbReference type="InterPro" id="IPR036345">
    <property type="entry name" value="ExoRNase_PH_dom2_sf"/>
</dbReference>
<feature type="domain" description="Exoribonuclease phosphorolytic" evidence="2">
    <location>
        <begin position="27"/>
        <end position="89"/>
    </location>
</feature>
<comment type="caution">
    <text evidence="3">The sequence shown here is derived from an EMBL/GenBank/DDBJ whole genome shotgun (WGS) entry which is preliminary data.</text>
</comment>
<sequence>MSFICFHVYLVGCLMIFFFLLGIAMKDLVVAVQSAYLQKSEISLLDPSRSELQTASPTLTLALLSSSEDIVLMQMNSKVSMSAFEKMYEACRSGCREIAEAMKATVRETATRRAFLSR</sequence>
<dbReference type="InterPro" id="IPR027408">
    <property type="entry name" value="PNPase/RNase_PH_dom_sf"/>
</dbReference>
<accession>A0A2C6JUM6</accession>
<proteinExistence type="predicted"/>
<dbReference type="PANTHER" id="PTHR11953:SF0">
    <property type="entry name" value="EXOSOME COMPLEX COMPONENT RRP41"/>
    <property type="match status" value="1"/>
</dbReference>
<dbReference type="EMBL" id="MIGC01009382">
    <property type="protein sequence ID" value="PHJ15150.1"/>
    <property type="molecule type" value="Genomic_DNA"/>
</dbReference>
<dbReference type="Gene3D" id="3.30.230.70">
    <property type="entry name" value="GHMP Kinase, N-terminal domain"/>
    <property type="match status" value="1"/>
</dbReference>
<keyword evidence="4" id="KW-1185">Reference proteome</keyword>
<evidence type="ECO:0000259" key="2">
    <source>
        <dbReference type="Pfam" id="PF03725"/>
    </source>
</evidence>
<protein>
    <submittedName>
        <fullName evidence="3">3 exoribonuclease domain 1 domain-containing protein</fullName>
    </submittedName>
</protein>
<dbReference type="GO" id="GO:0000177">
    <property type="term" value="C:cytoplasmic exosome (RNase complex)"/>
    <property type="evidence" value="ECO:0007669"/>
    <property type="project" value="TreeGrafter"/>
</dbReference>
<dbReference type="GO" id="GO:0034475">
    <property type="term" value="P:U4 snRNA 3'-end processing"/>
    <property type="evidence" value="ECO:0007669"/>
    <property type="project" value="TreeGrafter"/>
</dbReference>
<evidence type="ECO:0000313" key="4">
    <source>
        <dbReference type="Proteomes" id="UP000221165"/>
    </source>
</evidence>
<dbReference type="GO" id="GO:0071028">
    <property type="term" value="P:nuclear mRNA surveillance"/>
    <property type="evidence" value="ECO:0007669"/>
    <property type="project" value="TreeGrafter"/>
</dbReference>
<dbReference type="RefSeq" id="XP_067916884.1">
    <property type="nucleotide sequence ID" value="XM_068071140.1"/>
</dbReference>
<dbReference type="GO" id="GO:0016075">
    <property type="term" value="P:rRNA catabolic process"/>
    <property type="evidence" value="ECO:0007669"/>
    <property type="project" value="TreeGrafter"/>
</dbReference>
<dbReference type="GeneID" id="94434351"/>
<dbReference type="GO" id="GO:0071051">
    <property type="term" value="P:poly(A)-dependent snoRNA 3'-end processing"/>
    <property type="evidence" value="ECO:0007669"/>
    <property type="project" value="TreeGrafter"/>
</dbReference>
<reference evidence="3 4" key="1">
    <citation type="journal article" date="2017" name="Int. J. Parasitol.">
        <title>The genome of the protozoan parasite Cystoisospora suis and a reverse vaccinology approach to identify vaccine candidates.</title>
        <authorList>
            <person name="Palmieri N."/>
            <person name="Shrestha A."/>
            <person name="Ruttkowski B."/>
            <person name="Beck T."/>
            <person name="Vogl C."/>
            <person name="Tomley F."/>
            <person name="Blake D.P."/>
            <person name="Joachim A."/>
        </authorList>
    </citation>
    <scope>NUCLEOTIDE SEQUENCE [LARGE SCALE GENOMIC DNA]</scope>
    <source>
        <strain evidence="3 4">Wien I</strain>
    </source>
</reference>
<keyword evidence="1" id="KW-1133">Transmembrane helix</keyword>
<dbReference type="InterPro" id="IPR050080">
    <property type="entry name" value="RNase_PH"/>
</dbReference>
<dbReference type="Pfam" id="PF03725">
    <property type="entry name" value="RNase_PH_C"/>
    <property type="match status" value="1"/>
</dbReference>
<evidence type="ECO:0000256" key="1">
    <source>
        <dbReference type="SAM" id="Phobius"/>
    </source>
</evidence>
<dbReference type="GO" id="GO:0000176">
    <property type="term" value="C:nuclear exosome (RNase complex)"/>
    <property type="evidence" value="ECO:0007669"/>
    <property type="project" value="TreeGrafter"/>
</dbReference>
<dbReference type="InterPro" id="IPR015847">
    <property type="entry name" value="ExoRNase_PH_dom2"/>
</dbReference>
<organism evidence="3 4">
    <name type="scientific">Cystoisospora suis</name>
    <dbReference type="NCBI Taxonomy" id="483139"/>
    <lineage>
        <taxon>Eukaryota</taxon>
        <taxon>Sar</taxon>
        <taxon>Alveolata</taxon>
        <taxon>Apicomplexa</taxon>
        <taxon>Conoidasida</taxon>
        <taxon>Coccidia</taxon>
        <taxon>Eucoccidiorida</taxon>
        <taxon>Eimeriorina</taxon>
        <taxon>Sarcocystidae</taxon>
        <taxon>Cystoisospora</taxon>
    </lineage>
</organism>
<keyword evidence="1" id="KW-0472">Membrane</keyword>
<keyword evidence="1" id="KW-0812">Transmembrane</keyword>
<evidence type="ECO:0000313" key="3">
    <source>
        <dbReference type="EMBL" id="PHJ15150.1"/>
    </source>
</evidence>
<dbReference type="GO" id="GO:0005730">
    <property type="term" value="C:nucleolus"/>
    <property type="evidence" value="ECO:0007669"/>
    <property type="project" value="TreeGrafter"/>
</dbReference>
<dbReference type="OrthoDB" id="27298at2759"/>
<dbReference type="PANTHER" id="PTHR11953">
    <property type="entry name" value="EXOSOME COMPLEX COMPONENT"/>
    <property type="match status" value="1"/>
</dbReference>
<dbReference type="GO" id="GO:0003723">
    <property type="term" value="F:RNA binding"/>
    <property type="evidence" value="ECO:0007669"/>
    <property type="project" value="TreeGrafter"/>
</dbReference>
<dbReference type="AlphaFoldDB" id="A0A2C6JUM6"/>